<dbReference type="Proteomes" id="UP000596661">
    <property type="component" value="Chromosome 7"/>
</dbReference>
<evidence type="ECO:0000259" key="1">
    <source>
        <dbReference type="Pfam" id="PF07727"/>
    </source>
</evidence>
<dbReference type="Gramene" id="evm.model.07.1149">
    <property type="protein sequence ID" value="cds.evm.model.07.1149"/>
    <property type="gene ID" value="evm.TU.07.1149"/>
</dbReference>
<organism evidence="2 3">
    <name type="scientific">Cannabis sativa</name>
    <name type="common">Hemp</name>
    <name type="synonym">Marijuana</name>
    <dbReference type="NCBI Taxonomy" id="3483"/>
    <lineage>
        <taxon>Eukaryota</taxon>
        <taxon>Viridiplantae</taxon>
        <taxon>Streptophyta</taxon>
        <taxon>Embryophyta</taxon>
        <taxon>Tracheophyta</taxon>
        <taxon>Spermatophyta</taxon>
        <taxon>Magnoliopsida</taxon>
        <taxon>eudicotyledons</taxon>
        <taxon>Gunneridae</taxon>
        <taxon>Pentapetalae</taxon>
        <taxon>rosids</taxon>
        <taxon>fabids</taxon>
        <taxon>Rosales</taxon>
        <taxon>Cannabaceae</taxon>
        <taxon>Cannabis</taxon>
    </lineage>
</organism>
<dbReference type="InterPro" id="IPR013103">
    <property type="entry name" value="RVT_2"/>
</dbReference>
<reference evidence="2" key="1">
    <citation type="submission" date="2018-11" db="EMBL/GenBank/DDBJ databases">
        <authorList>
            <person name="Grassa J C."/>
        </authorList>
    </citation>
    <scope>NUCLEOTIDE SEQUENCE [LARGE SCALE GENOMIC DNA]</scope>
</reference>
<dbReference type="AlphaFoldDB" id="A0A803Q1I1"/>
<name>A0A803Q1I1_CANSA</name>
<reference evidence="2" key="2">
    <citation type="submission" date="2021-03" db="UniProtKB">
        <authorList>
            <consortium name="EnsemblPlants"/>
        </authorList>
    </citation>
    <scope>IDENTIFICATION</scope>
</reference>
<protein>
    <recommendedName>
        <fullName evidence="1">Reverse transcriptase Ty1/copia-type domain-containing protein</fullName>
    </recommendedName>
</protein>
<evidence type="ECO:0000313" key="2">
    <source>
        <dbReference type="EnsemblPlants" id="cds.evm.model.07.1149"/>
    </source>
</evidence>
<dbReference type="EMBL" id="UZAU01000655">
    <property type="status" value="NOT_ANNOTATED_CDS"/>
    <property type="molecule type" value="Genomic_DNA"/>
</dbReference>
<dbReference type="PANTHER" id="PTHR11439:SF470">
    <property type="entry name" value="CYSTEINE-RICH RLK (RECEPTOR-LIKE PROTEIN KINASE) 8"/>
    <property type="match status" value="1"/>
</dbReference>
<dbReference type="SUPFAM" id="SSF56672">
    <property type="entry name" value="DNA/RNA polymerases"/>
    <property type="match status" value="1"/>
</dbReference>
<dbReference type="EnsemblPlants" id="evm.model.07.1149">
    <property type="protein sequence ID" value="cds.evm.model.07.1149"/>
    <property type="gene ID" value="evm.TU.07.1149"/>
</dbReference>
<keyword evidence="3" id="KW-1185">Reference proteome</keyword>
<proteinExistence type="predicted"/>
<evidence type="ECO:0000313" key="3">
    <source>
        <dbReference type="Proteomes" id="UP000596661"/>
    </source>
</evidence>
<dbReference type="CDD" id="cd09272">
    <property type="entry name" value="RNase_HI_RT_Ty1"/>
    <property type="match status" value="1"/>
</dbReference>
<sequence length="226" mass="25403">MESKAKASGPDEVNDHALFIRQNGSSLILLLVYVDDVILASNDIKDLEALKVKLNDKFKLTNLGELRFFLRLEIARKIIGKLQYLTIIRLDLAYSINKLSQFLASHKAKHLNAAQRVLQYVKGTPGQGLFYSVKSEIKIEAYTDADWASCIDTRRSTGGFCVFLENFVVSWKSKKQHIVFRSSAEAEYRAMANTTCEVCLLSLLDELGIEHHGPAILHCDNKAAQQ</sequence>
<feature type="domain" description="Reverse transcriptase Ty1/copia-type" evidence="1">
    <location>
        <begin position="15"/>
        <end position="78"/>
    </location>
</feature>
<dbReference type="InterPro" id="IPR043502">
    <property type="entry name" value="DNA/RNA_pol_sf"/>
</dbReference>
<dbReference type="Pfam" id="PF07727">
    <property type="entry name" value="RVT_2"/>
    <property type="match status" value="1"/>
</dbReference>
<accession>A0A803Q1I1</accession>
<dbReference type="PANTHER" id="PTHR11439">
    <property type="entry name" value="GAG-POL-RELATED RETROTRANSPOSON"/>
    <property type="match status" value="1"/>
</dbReference>